<evidence type="ECO:0000313" key="3">
    <source>
        <dbReference type="Proteomes" id="UP000305423"/>
    </source>
</evidence>
<evidence type="ECO:0000313" key="2">
    <source>
        <dbReference type="EMBL" id="TMN77253.1"/>
    </source>
</evidence>
<gene>
    <name evidence="2" type="ORF">CWB74_10765</name>
</gene>
<proteinExistence type="predicted"/>
<sequence>MCYFDGKIRQLTTVPDSIFEPLYKKVQLSSTKWDSINSAKPNNFQCFHSTEHIVFQFPKNLDNHLESYYTHQWENWKMTIQPLIDHVIKVYNYHNGRTARIMLAKLLPHSHIDLHIDQHVSADIPHKIHIPIITNKEVLFIEEDKGFHLSPKIAYEVNNKIMHGVINKSDQARIHLIFDFFDSP</sequence>
<protein>
    <recommendedName>
        <fullName evidence="1">Aspartyl/asparaginy/proline hydroxylase domain-containing protein</fullName>
    </recommendedName>
</protein>
<dbReference type="Pfam" id="PF05118">
    <property type="entry name" value="Asp_Arg_Hydrox"/>
    <property type="match status" value="1"/>
</dbReference>
<evidence type="ECO:0000259" key="1">
    <source>
        <dbReference type="Pfam" id="PF05118"/>
    </source>
</evidence>
<organism evidence="2 3">
    <name type="scientific">Pseudoalteromonas piscicida</name>
    <dbReference type="NCBI Taxonomy" id="43662"/>
    <lineage>
        <taxon>Bacteria</taxon>
        <taxon>Pseudomonadati</taxon>
        <taxon>Pseudomonadota</taxon>
        <taxon>Gammaproteobacteria</taxon>
        <taxon>Alteromonadales</taxon>
        <taxon>Pseudoalteromonadaceae</taxon>
        <taxon>Pseudoalteromonas</taxon>
    </lineage>
</organism>
<dbReference type="SUPFAM" id="SSF51197">
    <property type="entry name" value="Clavaminate synthase-like"/>
    <property type="match status" value="1"/>
</dbReference>
<accession>A0AAQ2EV40</accession>
<feature type="domain" description="Aspartyl/asparaginy/proline hydroxylase" evidence="1">
    <location>
        <begin position="95"/>
        <end position="181"/>
    </location>
</feature>
<dbReference type="AlphaFoldDB" id="A0AAQ2EV40"/>
<reference evidence="2 3" key="1">
    <citation type="submission" date="2017-12" db="EMBL/GenBank/DDBJ databases">
        <authorList>
            <person name="Paulsen S."/>
            <person name="Gram L.K."/>
        </authorList>
    </citation>
    <scope>NUCLEOTIDE SEQUENCE [LARGE SCALE GENOMIC DNA]</scope>
    <source>
        <strain evidence="2 3">S1607</strain>
    </source>
</reference>
<dbReference type="Gene3D" id="2.60.120.330">
    <property type="entry name" value="B-lactam Antibiotic, Isopenicillin N Synthase, Chain"/>
    <property type="match status" value="1"/>
</dbReference>
<dbReference type="InterPro" id="IPR027443">
    <property type="entry name" value="IPNS-like_sf"/>
</dbReference>
<dbReference type="Proteomes" id="UP000305423">
    <property type="component" value="Unassembled WGS sequence"/>
</dbReference>
<dbReference type="InterPro" id="IPR007803">
    <property type="entry name" value="Asp/Arg/Pro-Hydrxlase"/>
</dbReference>
<reference evidence="3" key="2">
    <citation type="submission" date="2019-06" db="EMBL/GenBank/DDBJ databases">
        <title>Co-occurence of chitin degradation, pigmentation and bioactivity in marine Pseudoalteromonas.</title>
        <authorList>
            <person name="Sonnenschein E.C."/>
            <person name="Bech P.K."/>
        </authorList>
    </citation>
    <scope>NUCLEOTIDE SEQUENCE [LARGE SCALE GENOMIC DNA]</scope>
    <source>
        <strain evidence="3">S1607</strain>
    </source>
</reference>
<name>A0AAQ2EV40_PSEO7</name>
<comment type="caution">
    <text evidence="2">The sequence shown here is derived from an EMBL/GenBank/DDBJ whole genome shotgun (WGS) entry which is preliminary data.</text>
</comment>
<dbReference type="RefSeq" id="WP_017216640.1">
    <property type="nucleotide sequence ID" value="NZ_JXXW01000023.1"/>
</dbReference>
<dbReference type="EMBL" id="PNEL01000025">
    <property type="protein sequence ID" value="TMN77253.1"/>
    <property type="molecule type" value="Genomic_DNA"/>
</dbReference>